<evidence type="ECO:0000256" key="4">
    <source>
        <dbReference type="ARBA" id="ARBA00022691"/>
    </source>
</evidence>
<comment type="caution">
    <text evidence="5">The sequence shown here is derived from an EMBL/GenBank/DDBJ whole genome shotgun (WGS) entry which is preliminary data.</text>
</comment>
<evidence type="ECO:0000256" key="1">
    <source>
        <dbReference type="ARBA" id="ARBA00022553"/>
    </source>
</evidence>
<gene>
    <name evidence="5" type="ORF">PROH_07650</name>
</gene>
<evidence type="ECO:0008006" key="7">
    <source>
        <dbReference type="Google" id="ProtNLM"/>
    </source>
</evidence>
<dbReference type="GO" id="GO:0008757">
    <property type="term" value="F:S-adenosylmethionine-dependent methyltransferase activity"/>
    <property type="evidence" value="ECO:0007669"/>
    <property type="project" value="InterPro"/>
</dbReference>
<evidence type="ECO:0000256" key="2">
    <source>
        <dbReference type="ARBA" id="ARBA00022603"/>
    </source>
</evidence>
<dbReference type="Pfam" id="PF05724">
    <property type="entry name" value="TPMT"/>
    <property type="match status" value="1"/>
</dbReference>
<keyword evidence="3" id="KW-0808">Transferase</keyword>
<protein>
    <recommendedName>
        <fullName evidence="7">SAM-dependent methlyltransferase</fullName>
    </recommendedName>
</protein>
<keyword evidence="6" id="KW-1185">Reference proteome</keyword>
<dbReference type="Proteomes" id="UP000034681">
    <property type="component" value="Unassembled WGS sequence"/>
</dbReference>
<dbReference type="SUPFAM" id="SSF53335">
    <property type="entry name" value="S-adenosyl-L-methionine-dependent methyltransferases"/>
    <property type="match status" value="1"/>
</dbReference>
<organism evidence="5 6">
    <name type="scientific">Prochlorothrix hollandica PCC 9006 = CALU 1027</name>
    <dbReference type="NCBI Taxonomy" id="317619"/>
    <lineage>
        <taxon>Bacteria</taxon>
        <taxon>Bacillati</taxon>
        <taxon>Cyanobacteriota</taxon>
        <taxon>Cyanophyceae</taxon>
        <taxon>Prochlorotrichales</taxon>
        <taxon>Prochlorotrichaceae</taxon>
        <taxon>Prochlorothrix</taxon>
    </lineage>
</organism>
<dbReference type="eggNOG" id="COG0500">
    <property type="taxonomic scope" value="Bacteria"/>
</dbReference>
<evidence type="ECO:0000313" key="6">
    <source>
        <dbReference type="Proteomes" id="UP000034681"/>
    </source>
</evidence>
<dbReference type="InterPro" id="IPR029063">
    <property type="entry name" value="SAM-dependent_MTases_sf"/>
</dbReference>
<proteinExistence type="predicted"/>
<dbReference type="PANTHER" id="PTHR32183:SF6">
    <property type="entry name" value="CYSTEINE SULFINATE DESULFINASE_CYSTEINE DESULFURASE AND RELATED ENZYMES"/>
    <property type="match status" value="1"/>
</dbReference>
<keyword evidence="2" id="KW-0489">Methyltransferase</keyword>
<dbReference type="PANTHER" id="PTHR32183">
    <property type="match status" value="1"/>
</dbReference>
<dbReference type="PROSITE" id="PS51585">
    <property type="entry name" value="SAM_MT_TPMT"/>
    <property type="match status" value="1"/>
</dbReference>
<dbReference type="OrthoDB" id="9778208at2"/>
<dbReference type="InterPro" id="IPR008854">
    <property type="entry name" value="TPMT"/>
</dbReference>
<sequence>MAKLDLEFPDFWAQRYQTQTTGWDLGQTAPPLADFLPRNLAAPPGRAIVLGCGRGYEVIALAKLGFAVVGVDFAPEAIAAATTLAQDALSQDAFSPTQGMTAEFWQQDIFELLPDGAQQFDLVLEHTCFCALNPQRRAAYGELVAQLVRPQGHFLGLFWPHDRPGGPPFGSTLAEIRALLDPHFIPLSAYCPTNSVAQRHNEEYLYYGVRSGVPATVSHPQQPPQAHG</sequence>
<dbReference type="GO" id="GO:0032259">
    <property type="term" value="P:methylation"/>
    <property type="evidence" value="ECO:0007669"/>
    <property type="project" value="UniProtKB-KW"/>
</dbReference>
<keyword evidence="4" id="KW-0949">S-adenosyl-L-methionine</keyword>
<evidence type="ECO:0000256" key="3">
    <source>
        <dbReference type="ARBA" id="ARBA00022679"/>
    </source>
</evidence>
<keyword evidence="1" id="KW-0597">Phosphoprotein</keyword>
<dbReference type="RefSeq" id="WP_026099220.1">
    <property type="nucleotide sequence ID" value="NZ_KB235933.1"/>
</dbReference>
<dbReference type="EMBL" id="AJTX02000004">
    <property type="protein sequence ID" value="KKJ00485.1"/>
    <property type="molecule type" value="Genomic_DNA"/>
</dbReference>
<dbReference type="AlphaFoldDB" id="A0A0M2PWD5"/>
<dbReference type="CDD" id="cd02440">
    <property type="entry name" value="AdoMet_MTases"/>
    <property type="match status" value="1"/>
</dbReference>
<name>A0A0M2PWD5_PROHO</name>
<dbReference type="STRING" id="317619.GCA_000332315_00270"/>
<reference evidence="5" key="1">
    <citation type="submission" date="2012-04" db="EMBL/GenBank/DDBJ databases">
        <authorList>
            <person name="Borisov I.G."/>
            <person name="Ivanikova N.V."/>
            <person name="Pinevich A.V."/>
        </authorList>
    </citation>
    <scope>NUCLEOTIDE SEQUENCE</scope>
    <source>
        <strain evidence="5">CALU 1027</strain>
    </source>
</reference>
<evidence type="ECO:0000313" key="5">
    <source>
        <dbReference type="EMBL" id="KKJ00485.1"/>
    </source>
</evidence>
<accession>A0A0M2PWD5</accession>
<dbReference type="Gene3D" id="3.40.50.150">
    <property type="entry name" value="Vaccinia Virus protein VP39"/>
    <property type="match status" value="1"/>
</dbReference>